<comment type="pathway">
    <text evidence="1">Purine metabolism; purine nucleoside salvage.</text>
</comment>
<dbReference type="AlphaFoldDB" id="A0A0R3X1U0"/>
<dbReference type="UniPathway" id="UPA00606"/>
<comment type="catalytic activity">
    <reaction evidence="8">
        <text>2'-deoxyinosine + phosphate = 2-deoxy-alpha-D-ribose 1-phosphate + hypoxanthine</text>
        <dbReference type="Rhea" id="RHEA:27750"/>
        <dbReference type="ChEBI" id="CHEBI:17368"/>
        <dbReference type="ChEBI" id="CHEBI:28997"/>
        <dbReference type="ChEBI" id="CHEBI:43474"/>
        <dbReference type="ChEBI" id="CHEBI:57259"/>
        <dbReference type="EC" id="2.4.2.1"/>
    </reaction>
</comment>
<sequence>MHIEDHLHEGVYLAEMGPSYDTKAESRFSKLIGADAVGMSTAHKTIVAKHVGMKVFAISVITDKVVLDEDFEVIYTHEEVLRTAAKCAEMMKSLLIKMLDRL</sequence>
<dbReference type="WBParaSite" id="TTAC_0000720301-mRNA-1">
    <property type="protein sequence ID" value="TTAC_0000720301-mRNA-1"/>
    <property type="gene ID" value="TTAC_0000720301"/>
</dbReference>
<evidence type="ECO:0000256" key="5">
    <source>
        <dbReference type="ARBA" id="ARBA00022679"/>
    </source>
</evidence>
<dbReference type="GO" id="GO:0009116">
    <property type="term" value="P:nucleoside metabolic process"/>
    <property type="evidence" value="ECO:0007669"/>
    <property type="project" value="InterPro"/>
</dbReference>
<dbReference type="Proteomes" id="UP000274429">
    <property type="component" value="Unassembled WGS sequence"/>
</dbReference>
<gene>
    <name evidence="12" type="ORF">TTAC_LOCUS7188</name>
</gene>
<evidence type="ECO:0000256" key="10">
    <source>
        <dbReference type="ARBA" id="ARBA00031036"/>
    </source>
</evidence>
<name>A0A0R3X1U0_HYDTA</name>
<comment type="similarity">
    <text evidence="2">Belongs to the PNP/MTAP phosphorylase family.</text>
</comment>
<keyword evidence="4" id="KW-0328">Glycosyltransferase</keyword>
<dbReference type="InterPro" id="IPR035994">
    <property type="entry name" value="Nucleoside_phosphorylase_sf"/>
</dbReference>
<dbReference type="PANTHER" id="PTHR11904">
    <property type="entry name" value="METHYLTHIOADENOSINE/PURINE NUCLEOSIDE PHOSPHORYLASE"/>
    <property type="match status" value="1"/>
</dbReference>
<keyword evidence="13" id="KW-1185">Reference proteome</keyword>
<evidence type="ECO:0000256" key="2">
    <source>
        <dbReference type="ARBA" id="ARBA00006751"/>
    </source>
</evidence>
<evidence type="ECO:0000256" key="7">
    <source>
        <dbReference type="ARBA" id="ARBA00023929"/>
    </source>
</evidence>
<protein>
    <recommendedName>
        <fullName evidence="3">purine-nucleoside phosphorylase</fullName>
        <ecNumber evidence="3">2.4.2.1</ecNumber>
    </recommendedName>
    <alternativeName>
        <fullName evidence="10">Inosine-guanosine phosphorylase</fullName>
    </alternativeName>
</protein>
<comment type="catalytic activity">
    <reaction evidence="9">
        <text>guanosine + phosphate = alpha-D-ribose 1-phosphate + guanine</text>
        <dbReference type="Rhea" id="RHEA:13233"/>
        <dbReference type="ChEBI" id="CHEBI:16235"/>
        <dbReference type="ChEBI" id="CHEBI:16750"/>
        <dbReference type="ChEBI" id="CHEBI:43474"/>
        <dbReference type="ChEBI" id="CHEBI:57720"/>
        <dbReference type="EC" id="2.4.2.1"/>
    </reaction>
</comment>
<dbReference type="GO" id="GO:0004731">
    <property type="term" value="F:purine-nucleoside phosphorylase activity"/>
    <property type="evidence" value="ECO:0007669"/>
    <property type="project" value="UniProtKB-EC"/>
</dbReference>
<keyword evidence="5" id="KW-0808">Transferase</keyword>
<evidence type="ECO:0000256" key="3">
    <source>
        <dbReference type="ARBA" id="ARBA00011886"/>
    </source>
</evidence>
<dbReference type="GO" id="GO:0005737">
    <property type="term" value="C:cytoplasm"/>
    <property type="evidence" value="ECO:0007669"/>
    <property type="project" value="TreeGrafter"/>
</dbReference>
<evidence type="ECO:0000259" key="11">
    <source>
        <dbReference type="Pfam" id="PF01048"/>
    </source>
</evidence>
<evidence type="ECO:0000313" key="12">
    <source>
        <dbReference type="EMBL" id="VDM31529.1"/>
    </source>
</evidence>
<dbReference type="EMBL" id="UYWX01020352">
    <property type="protein sequence ID" value="VDM31529.1"/>
    <property type="molecule type" value="Genomic_DNA"/>
</dbReference>
<dbReference type="Pfam" id="PF01048">
    <property type="entry name" value="PNP_UDP_1"/>
    <property type="match status" value="1"/>
</dbReference>
<organism evidence="14">
    <name type="scientific">Hydatigena taeniaeformis</name>
    <name type="common">Feline tapeworm</name>
    <name type="synonym">Taenia taeniaeformis</name>
    <dbReference type="NCBI Taxonomy" id="6205"/>
    <lineage>
        <taxon>Eukaryota</taxon>
        <taxon>Metazoa</taxon>
        <taxon>Spiralia</taxon>
        <taxon>Lophotrochozoa</taxon>
        <taxon>Platyhelminthes</taxon>
        <taxon>Cestoda</taxon>
        <taxon>Eucestoda</taxon>
        <taxon>Cyclophyllidea</taxon>
        <taxon>Taeniidae</taxon>
        <taxon>Hydatigera</taxon>
    </lineage>
</organism>
<evidence type="ECO:0000313" key="14">
    <source>
        <dbReference type="WBParaSite" id="TTAC_0000720301-mRNA-1"/>
    </source>
</evidence>
<evidence type="ECO:0000256" key="6">
    <source>
        <dbReference type="ARBA" id="ARBA00023918"/>
    </source>
</evidence>
<evidence type="ECO:0000313" key="13">
    <source>
        <dbReference type="Proteomes" id="UP000274429"/>
    </source>
</evidence>
<evidence type="ECO:0000256" key="8">
    <source>
        <dbReference type="ARBA" id="ARBA00023950"/>
    </source>
</evidence>
<comment type="catalytic activity">
    <reaction evidence="6">
        <text>inosine + phosphate = alpha-D-ribose 1-phosphate + hypoxanthine</text>
        <dbReference type="Rhea" id="RHEA:27646"/>
        <dbReference type="ChEBI" id="CHEBI:17368"/>
        <dbReference type="ChEBI" id="CHEBI:17596"/>
        <dbReference type="ChEBI" id="CHEBI:43474"/>
        <dbReference type="ChEBI" id="CHEBI:57720"/>
        <dbReference type="EC" id="2.4.2.1"/>
    </reaction>
</comment>
<dbReference type="OrthoDB" id="10261782at2759"/>
<dbReference type="PANTHER" id="PTHR11904:SF9">
    <property type="entry name" value="PURINE NUCLEOSIDE PHOSPHORYLASE-RELATED"/>
    <property type="match status" value="1"/>
</dbReference>
<proteinExistence type="inferred from homology"/>
<accession>A0A0R3X1U0</accession>
<evidence type="ECO:0000256" key="9">
    <source>
        <dbReference type="ARBA" id="ARBA00023970"/>
    </source>
</evidence>
<dbReference type="SUPFAM" id="SSF53167">
    <property type="entry name" value="Purine and uridine phosphorylases"/>
    <property type="match status" value="1"/>
</dbReference>
<evidence type="ECO:0000256" key="4">
    <source>
        <dbReference type="ARBA" id="ARBA00022676"/>
    </source>
</evidence>
<dbReference type="InterPro" id="IPR000845">
    <property type="entry name" value="Nucleoside_phosphorylase_d"/>
</dbReference>
<evidence type="ECO:0000256" key="1">
    <source>
        <dbReference type="ARBA" id="ARBA00005058"/>
    </source>
</evidence>
<dbReference type="STRING" id="6205.A0A0R3X1U0"/>
<reference evidence="14" key="1">
    <citation type="submission" date="2017-02" db="UniProtKB">
        <authorList>
            <consortium name="WormBaseParasite"/>
        </authorList>
    </citation>
    <scope>IDENTIFICATION</scope>
</reference>
<reference evidence="12 13" key="2">
    <citation type="submission" date="2018-11" db="EMBL/GenBank/DDBJ databases">
        <authorList>
            <consortium name="Pathogen Informatics"/>
        </authorList>
    </citation>
    <scope>NUCLEOTIDE SEQUENCE [LARGE SCALE GENOMIC DNA]</scope>
</reference>
<dbReference type="Gene3D" id="3.40.50.1580">
    <property type="entry name" value="Nucleoside phosphorylase domain"/>
    <property type="match status" value="1"/>
</dbReference>
<comment type="catalytic activity">
    <reaction evidence="7">
        <text>2'-deoxyguanosine + phosphate = 2-deoxy-alpha-D-ribose 1-phosphate + guanine</text>
        <dbReference type="Rhea" id="RHEA:27738"/>
        <dbReference type="ChEBI" id="CHEBI:16235"/>
        <dbReference type="ChEBI" id="CHEBI:17172"/>
        <dbReference type="ChEBI" id="CHEBI:43474"/>
        <dbReference type="ChEBI" id="CHEBI:57259"/>
        <dbReference type="EC" id="2.4.2.1"/>
    </reaction>
</comment>
<dbReference type="EC" id="2.4.2.1" evidence="3"/>
<dbReference type="InterPro" id="IPR011268">
    <property type="entry name" value="Purine_phosphorylase"/>
</dbReference>
<feature type="domain" description="Nucleoside phosphorylase" evidence="11">
    <location>
        <begin position="6"/>
        <end position="99"/>
    </location>
</feature>